<dbReference type="EMBL" id="BDGG01000016">
    <property type="protein sequence ID" value="GAV07834.1"/>
    <property type="molecule type" value="Genomic_DNA"/>
</dbReference>
<accession>A0A1D1W8J4</accession>
<feature type="region of interest" description="Disordered" evidence="1">
    <location>
        <begin position="1"/>
        <end position="217"/>
    </location>
</feature>
<dbReference type="AlphaFoldDB" id="A0A1D1W8J4"/>
<feature type="compositionally biased region" description="Low complexity" evidence="1">
    <location>
        <begin position="40"/>
        <end position="49"/>
    </location>
</feature>
<feature type="compositionally biased region" description="Basic and acidic residues" evidence="1">
    <location>
        <begin position="21"/>
        <end position="37"/>
    </location>
</feature>
<dbReference type="OrthoDB" id="6367565at2759"/>
<reference evidence="2 3" key="1">
    <citation type="journal article" date="2016" name="Nat. Commun.">
        <title>Extremotolerant tardigrade genome and improved radiotolerance of human cultured cells by tardigrade-unique protein.</title>
        <authorList>
            <person name="Hashimoto T."/>
            <person name="Horikawa D.D."/>
            <person name="Saito Y."/>
            <person name="Kuwahara H."/>
            <person name="Kozuka-Hata H."/>
            <person name="Shin-I T."/>
            <person name="Minakuchi Y."/>
            <person name="Ohishi K."/>
            <person name="Motoyama A."/>
            <person name="Aizu T."/>
            <person name="Enomoto A."/>
            <person name="Kondo K."/>
            <person name="Tanaka S."/>
            <person name="Hara Y."/>
            <person name="Koshikawa S."/>
            <person name="Sagara H."/>
            <person name="Miura T."/>
            <person name="Yokobori S."/>
            <person name="Miyagawa K."/>
            <person name="Suzuki Y."/>
            <person name="Kubo T."/>
            <person name="Oyama M."/>
            <person name="Kohara Y."/>
            <person name="Fujiyama A."/>
            <person name="Arakawa K."/>
            <person name="Katayama T."/>
            <person name="Toyoda A."/>
            <person name="Kunieda T."/>
        </authorList>
    </citation>
    <scope>NUCLEOTIDE SEQUENCE [LARGE SCALE GENOMIC DNA]</scope>
    <source>
        <strain evidence="2 3">YOKOZUNA-1</strain>
    </source>
</reference>
<evidence type="ECO:0008006" key="4">
    <source>
        <dbReference type="Google" id="ProtNLM"/>
    </source>
</evidence>
<dbReference type="Proteomes" id="UP000186922">
    <property type="component" value="Unassembled WGS sequence"/>
</dbReference>
<feature type="compositionally biased region" description="Polar residues" evidence="1">
    <location>
        <begin position="127"/>
        <end position="172"/>
    </location>
</feature>
<evidence type="ECO:0000313" key="2">
    <source>
        <dbReference type="EMBL" id="GAV07834.1"/>
    </source>
</evidence>
<comment type="caution">
    <text evidence="2">The sequence shown here is derived from an EMBL/GenBank/DDBJ whole genome shotgun (WGS) entry which is preliminary data.</text>
</comment>
<protein>
    <recommendedName>
        <fullName evidence="4">Microtubule-associated protein Jupiter</fullName>
    </recommendedName>
</protein>
<sequence length="217" mass="23046">MTGRRAFQAPGGSSSIVFGDGHTEKERATADKKKLDDAADLQQQKQDAQSHSNGGGDRNQSNGNQTSNPNDEASKNKKSQMEESSDNTMHKPGQSSHYQGANQQQGGNQQQQGGNQHMSEAARNKARQGSSLTFGNDGSASDSAAHNKYGQTHRNYNLITGETQEESNASSKNNKKQDPNIESNSGDGKNEAGTNAGGHTSVKMHHPPGGKSSGPLW</sequence>
<feature type="compositionally biased region" description="Low complexity" evidence="1">
    <location>
        <begin position="99"/>
        <end position="116"/>
    </location>
</feature>
<feature type="compositionally biased region" description="Basic and acidic residues" evidence="1">
    <location>
        <begin position="72"/>
        <end position="81"/>
    </location>
</feature>
<keyword evidence="3" id="KW-1185">Reference proteome</keyword>
<name>A0A1D1W8J4_RAMVA</name>
<organism evidence="2 3">
    <name type="scientific">Ramazzottius varieornatus</name>
    <name type="common">Water bear</name>
    <name type="synonym">Tardigrade</name>
    <dbReference type="NCBI Taxonomy" id="947166"/>
    <lineage>
        <taxon>Eukaryota</taxon>
        <taxon>Metazoa</taxon>
        <taxon>Ecdysozoa</taxon>
        <taxon>Tardigrada</taxon>
        <taxon>Eutardigrada</taxon>
        <taxon>Parachela</taxon>
        <taxon>Hypsibioidea</taxon>
        <taxon>Ramazzottiidae</taxon>
        <taxon>Ramazzottius</taxon>
    </lineage>
</organism>
<evidence type="ECO:0000313" key="3">
    <source>
        <dbReference type="Proteomes" id="UP000186922"/>
    </source>
</evidence>
<proteinExistence type="predicted"/>
<feature type="compositionally biased region" description="Polar residues" evidence="1">
    <location>
        <begin position="58"/>
        <end position="71"/>
    </location>
</feature>
<gene>
    <name evidence="2" type="primary">RvY_17622-1</name>
    <name evidence="2" type="synonym">RvY_17622.1</name>
    <name evidence="2" type="ORF">RvY_17622</name>
</gene>
<evidence type="ECO:0000256" key="1">
    <source>
        <dbReference type="SAM" id="MobiDB-lite"/>
    </source>
</evidence>